<keyword evidence="4" id="KW-1185">Reference proteome</keyword>
<dbReference type="InterPro" id="IPR004276">
    <property type="entry name" value="GlycoTrans_28_N"/>
</dbReference>
<dbReference type="EMBL" id="JAFMPT010000044">
    <property type="protein sequence ID" value="MCC1485649.1"/>
    <property type="molecule type" value="Genomic_DNA"/>
</dbReference>
<evidence type="ECO:0000259" key="2">
    <source>
        <dbReference type="Pfam" id="PF06722"/>
    </source>
</evidence>
<evidence type="ECO:0000313" key="4">
    <source>
        <dbReference type="Proteomes" id="UP000778797"/>
    </source>
</evidence>
<dbReference type="SUPFAM" id="SSF53756">
    <property type="entry name" value="UDP-Glycosyltransferase/glycogen phosphorylase"/>
    <property type="match status" value="1"/>
</dbReference>
<feature type="domain" description="Erythromycin biosynthesis protein CIII-like C-terminal" evidence="2">
    <location>
        <begin position="302"/>
        <end position="404"/>
    </location>
</feature>
<dbReference type="PANTHER" id="PTHR48050:SF13">
    <property type="entry name" value="STEROL 3-BETA-GLUCOSYLTRANSFERASE UGT80A2"/>
    <property type="match status" value="1"/>
</dbReference>
<evidence type="ECO:0000313" key="3">
    <source>
        <dbReference type="EMBL" id="MCC1485649.1"/>
    </source>
</evidence>
<dbReference type="Pfam" id="PF06722">
    <property type="entry name" value="EryCIII-like_C"/>
    <property type="match status" value="1"/>
</dbReference>
<name>A0ABS8EQZ5_9FLAO</name>
<dbReference type="PANTHER" id="PTHR48050">
    <property type="entry name" value="STEROL 3-BETA-GLUCOSYLTRANSFERASE"/>
    <property type="match status" value="1"/>
</dbReference>
<organism evidence="3 4">
    <name type="scientific">Winogradskyella immobilis</name>
    <dbReference type="NCBI Taxonomy" id="2816852"/>
    <lineage>
        <taxon>Bacteria</taxon>
        <taxon>Pseudomonadati</taxon>
        <taxon>Bacteroidota</taxon>
        <taxon>Flavobacteriia</taxon>
        <taxon>Flavobacteriales</taxon>
        <taxon>Flavobacteriaceae</taxon>
        <taxon>Winogradskyella</taxon>
    </lineage>
</organism>
<gene>
    <name evidence="3" type="ORF">J1C55_13700</name>
</gene>
<feature type="domain" description="Glycosyltransferase family 28 N-terminal" evidence="1">
    <location>
        <begin position="4"/>
        <end position="63"/>
    </location>
</feature>
<dbReference type="RefSeq" id="WP_227478140.1">
    <property type="nucleotide sequence ID" value="NZ_JAFMPT010000044.1"/>
</dbReference>
<comment type="caution">
    <text evidence="3">The sequence shown here is derived from an EMBL/GenBank/DDBJ whole genome shotgun (WGS) entry which is preliminary data.</text>
</comment>
<dbReference type="Proteomes" id="UP000778797">
    <property type="component" value="Unassembled WGS sequence"/>
</dbReference>
<evidence type="ECO:0000259" key="1">
    <source>
        <dbReference type="Pfam" id="PF03033"/>
    </source>
</evidence>
<dbReference type="Gene3D" id="3.40.50.2000">
    <property type="entry name" value="Glycogen Phosphorylase B"/>
    <property type="match status" value="2"/>
</dbReference>
<dbReference type="Pfam" id="PF03033">
    <property type="entry name" value="Glyco_transf_28"/>
    <property type="match status" value="1"/>
</dbReference>
<proteinExistence type="predicted"/>
<dbReference type="InterPro" id="IPR002213">
    <property type="entry name" value="UDP_glucos_trans"/>
</dbReference>
<sequence length="419" mass="48116">MKAILFSIGTRGDIEPFLAISQLLKEKGWDVICVFPEQFREIVEDMGIPFRGFSREFLDMLDSKDAKMFMGGHGSILTRIKFLLKMARVGIKLSKSFLSLQHNIQQEEKPDRVIYHPKCNYSLIWGMANPGKSIMVSPIPGTAHTIRHLTILGNYGKTLNTLSFWLSNSMKAIILKKVSKKYSKDYPKLKISFSSIKRIMLQKEKTLYTISSSLFSRPEYWPLPAQIVGYYERDKTTSWCPDDLLLKFLKNHEKIVFISFGSMTNSDPKEKTRIIIDVLKKNNIPAIINTSWGGLEKIDKPLENIHFVSNIPYDWIFPKIYAAVHHGGSGTTHTALRYACPSLIVPHILDQFFWKKTISTLNLGPSGIPIKKLNEQNFENKLLDLISNKSYKKNSELISEKMKIESNKNKLYKMIKDLE</sequence>
<protein>
    <submittedName>
        <fullName evidence="3">Glycosyltransferase family 1 protein</fullName>
    </submittedName>
</protein>
<dbReference type="CDD" id="cd03784">
    <property type="entry name" value="GT1_Gtf-like"/>
    <property type="match status" value="1"/>
</dbReference>
<accession>A0ABS8EQZ5</accession>
<reference evidence="4" key="1">
    <citation type="submission" date="2021-03" db="EMBL/GenBank/DDBJ databases">
        <title>Genome of Cognatishimia sp. F0-27.</title>
        <authorList>
            <person name="Ping X."/>
        </authorList>
    </citation>
    <scope>NUCLEOTIDE SEQUENCE [LARGE SCALE GENOMIC DNA]</scope>
    <source>
        <strain evidence="4">E313</strain>
    </source>
</reference>
<dbReference type="InterPro" id="IPR010610">
    <property type="entry name" value="EryCIII-like_C"/>
</dbReference>
<dbReference type="InterPro" id="IPR050426">
    <property type="entry name" value="Glycosyltransferase_28"/>
</dbReference>
<reference evidence="4" key="2">
    <citation type="submission" date="2023-07" db="EMBL/GenBank/DDBJ databases">
        <title>Genome of Winogradskyella sp. E313.</title>
        <authorList>
            <person name="Zhou Y."/>
        </authorList>
    </citation>
    <scope>NUCLEOTIDE SEQUENCE [LARGE SCALE GENOMIC DNA]</scope>
    <source>
        <strain evidence="4">E313</strain>
    </source>
</reference>